<dbReference type="SMART" id="SM00290">
    <property type="entry name" value="ZnF_UBP"/>
    <property type="match status" value="1"/>
</dbReference>
<dbReference type="GO" id="GO:0008270">
    <property type="term" value="F:zinc ion binding"/>
    <property type="evidence" value="ECO:0007669"/>
    <property type="project" value="UniProtKB-KW"/>
</dbReference>
<dbReference type="InterPro" id="IPR001394">
    <property type="entry name" value="Peptidase_C19_UCH"/>
</dbReference>
<dbReference type="Pfam" id="PF00443">
    <property type="entry name" value="UCH"/>
    <property type="match status" value="1"/>
</dbReference>
<dbReference type="EMBL" id="JAAAUQ010000292">
    <property type="protein sequence ID" value="KAF9151808.1"/>
    <property type="molecule type" value="Genomic_DNA"/>
</dbReference>
<dbReference type="InterPro" id="IPR050185">
    <property type="entry name" value="Ub_carboxyl-term_hydrolase"/>
</dbReference>
<keyword evidence="4" id="KW-0479">Metal-binding</keyword>
<keyword evidence="16" id="KW-1185">Reference proteome</keyword>
<name>A0A9P5S0F0_9FUNG</name>
<feature type="domain" description="Velvet" evidence="14">
    <location>
        <begin position="2"/>
        <end position="293"/>
    </location>
</feature>
<dbReference type="PROSITE" id="PS51821">
    <property type="entry name" value="VELVET"/>
    <property type="match status" value="1"/>
</dbReference>
<organism evidence="15 16">
    <name type="scientific">Linnemannia schmuckeri</name>
    <dbReference type="NCBI Taxonomy" id="64567"/>
    <lineage>
        <taxon>Eukaryota</taxon>
        <taxon>Fungi</taxon>
        <taxon>Fungi incertae sedis</taxon>
        <taxon>Mucoromycota</taxon>
        <taxon>Mortierellomycotina</taxon>
        <taxon>Mortierellomycetes</taxon>
        <taxon>Mortierellales</taxon>
        <taxon>Mortierellaceae</taxon>
        <taxon>Linnemannia</taxon>
    </lineage>
</organism>
<dbReference type="PROSITE" id="PS50271">
    <property type="entry name" value="ZF_UBP"/>
    <property type="match status" value="1"/>
</dbReference>
<evidence type="ECO:0000256" key="2">
    <source>
        <dbReference type="ARBA" id="ARBA00009085"/>
    </source>
</evidence>
<keyword evidence="9" id="KW-0539">Nucleus</keyword>
<dbReference type="InterPro" id="IPR037525">
    <property type="entry name" value="Velvet_dom"/>
</dbReference>
<dbReference type="Gene3D" id="3.30.40.10">
    <property type="entry name" value="Zinc/RING finger domain, C3HC4 (zinc finger)"/>
    <property type="match status" value="1"/>
</dbReference>
<evidence type="ECO:0000256" key="6">
    <source>
        <dbReference type="ARBA" id="ARBA00022771"/>
    </source>
</evidence>
<dbReference type="Gene3D" id="2.60.40.3960">
    <property type="entry name" value="Velvet domain"/>
    <property type="match status" value="2"/>
</dbReference>
<dbReference type="InterPro" id="IPR001607">
    <property type="entry name" value="Znf_UBP"/>
</dbReference>
<dbReference type="SUPFAM" id="SSF57850">
    <property type="entry name" value="RING/U-box"/>
    <property type="match status" value="1"/>
</dbReference>
<evidence type="ECO:0008006" key="17">
    <source>
        <dbReference type="Google" id="ProtNLM"/>
    </source>
</evidence>
<evidence type="ECO:0000259" key="14">
    <source>
        <dbReference type="PROSITE" id="PS51821"/>
    </source>
</evidence>
<dbReference type="GO" id="GO:0005681">
    <property type="term" value="C:spliceosomal complex"/>
    <property type="evidence" value="ECO:0007669"/>
    <property type="project" value="UniProtKB-KW"/>
</dbReference>
<evidence type="ECO:0000256" key="5">
    <source>
        <dbReference type="ARBA" id="ARBA00022728"/>
    </source>
</evidence>
<evidence type="ECO:0000313" key="16">
    <source>
        <dbReference type="Proteomes" id="UP000748756"/>
    </source>
</evidence>
<dbReference type="Pfam" id="PF11754">
    <property type="entry name" value="Velvet"/>
    <property type="match status" value="1"/>
</dbReference>
<reference evidence="15" key="1">
    <citation type="journal article" date="2020" name="Fungal Divers.">
        <title>Resolving the Mortierellaceae phylogeny through synthesis of multi-gene phylogenetics and phylogenomics.</title>
        <authorList>
            <person name="Vandepol N."/>
            <person name="Liber J."/>
            <person name="Desiro A."/>
            <person name="Na H."/>
            <person name="Kennedy M."/>
            <person name="Barry K."/>
            <person name="Grigoriev I.V."/>
            <person name="Miller A.N."/>
            <person name="O'Donnell K."/>
            <person name="Stajich J.E."/>
            <person name="Bonito G."/>
        </authorList>
    </citation>
    <scope>NUCLEOTIDE SEQUENCE</scope>
    <source>
        <strain evidence="15">NRRL 6426</strain>
    </source>
</reference>
<keyword evidence="5" id="KW-0747">Spliceosome</keyword>
<protein>
    <recommendedName>
        <fullName evidence="17">Cysteine proteinase</fullName>
    </recommendedName>
</protein>
<dbReference type="SUPFAM" id="SSF54001">
    <property type="entry name" value="Cysteine proteinases"/>
    <property type="match status" value="1"/>
</dbReference>
<dbReference type="PANTHER" id="PTHR21646">
    <property type="entry name" value="UBIQUITIN CARBOXYL-TERMINAL HYDROLASE"/>
    <property type="match status" value="1"/>
</dbReference>
<dbReference type="GO" id="GO:0000245">
    <property type="term" value="P:spliceosomal complex assembly"/>
    <property type="evidence" value="ECO:0007669"/>
    <property type="project" value="InterPro"/>
</dbReference>
<evidence type="ECO:0000256" key="7">
    <source>
        <dbReference type="ARBA" id="ARBA00022833"/>
    </source>
</evidence>
<dbReference type="PANTHER" id="PTHR21646:SF16">
    <property type="entry name" value="U4_U6.U5 TRI-SNRNP-ASSOCIATED PROTEIN 2"/>
    <property type="match status" value="1"/>
</dbReference>
<gene>
    <name evidence="15" type="ORF">BG015_006190</name>
</gene>
<feature type="domain" description="USP" evidence="12">
    <location>
        <begin position="445"/>
        <end position="762"/>
    </location>
</feature>
<evidence type="ECO:0000256" key="1">
    <source>
        <dbReference type="ARBA" id="ARBA00004123"/>
    </source>
</evidence>
<dbReference type="GO" id="GO:0004843">
    <property type="term" value="F:cysteine-type deubiquitinase activity"/>
    <property type="evidence" value="ECO:0007669"/>
    <property type="project" value="InterPro"/>
</dbReference>
<dbReference type="FunFam" id="3.30.40.10:FF:000068">
    <property type="entry name" value="U4/U6.U5 tri-snRNP-associated protein 2"/>
    <property type="match status" value="1"/>
</dbReference>
<comment type="similarity">
    <text evidence="2">Belongs to the peptidase C19 family.</text>
</comment>
<comment type="subcellular location">
    <subcellularLocation>
        <location evidence="1">Nucleus</location>
    </subcellularLocation>
</comment>
<evidence type="ECO:0000259" key="12">
    <source>
        <dbReference type="PROSITE" id="PS50235"/>
    </source>
</evidence>
<evidence type="ECO:0000259" key="13">
    <source>
        <dbReference type="PROSITE" id="PS50271"/>
    </source>
</evidence>
<dbReference type="CDD" id="cd02669">
    <property type="entry name" value="Peptidase_C19M"/>
    <property type="match status" value="1"/>
</dbReference>
<proteinExistence type="inferred from homology"/>
<dbReference type="OrthoDB" id="10263353at2759"/>
<feature type="domain" description="UBP-type" evidence="13">
    <location>
        <begin position="323"/>
        <end position="420"/>
    </location>
</feature>
<evidence type="ECO:0000313" key="15">
    <source>
        <dbReference type="EMBL" id="KAF9151808.1"/>
    </source>
</evidence>
<keyword evidence="3" id="KW-0507">mRNA processing</keyword>
<dbReference type="AlphaFoldDB" id="A0A9P5S0F0"/>
<feature type="region of interest" description="Disordered" evidence="11">
    <location>
        <begin position="251"/>
        <end position="275"/>
    </location>
</feature>
<dbReference type="InterPro" id="IPR033809">
    <property type="entry name" value="USP39"/>
</dbReference>
<dbReference type="Pfam" id="PF02148">
    <property type="entry name" value="zf-UBP"/>
    <property type="match status" value="1"/>
</dbReference>
<evidence type="ECO:0000256" key="10">
    <source>
        <dbReference type="PROSITE-ProRule" id="PRU00502"/>
    </source>
</evidence>
<keyword evidence="7" id="KW-0862">Zinc</keyword>
<keyword evidence="6 10" id="KW-0863">Zinc-finger</keyword>
<dbReference type="Gene3D" id="3.90.70.10">
    <property type="entry name" value="Cysteine proteinases"/>
    <property type="match status" value="1"/>
</dbReference>
<dbReference type="PROSITE" id="PS50235">
    <property type="entry name" value="USP_3"/>
    <property type="match status" value="1"/>
</dbReference>
<evidence type="ECO:0000256" key="3">
    <source>
        <dbReference type="ARBA" id="ARBA00022664"/>
    </source>
</evidence>
<keyword evidence="8" id="KW-0508">mRNA splicing</keyword>
<comment type="caution">
    <text evidence="15">The sequence shown here is derived from an EMBL/GenBank/DDBJ whole genome shotgun (WGS) entry which is preliminary data.</text>
</comment>
<evidence type="ECO:0000256" key="4">
    <source>
        <dbReference type="ARBA" id="ARBA00022723"/>
    </source>
</evidence>
<dbReference type="InterPro" id="IPR038491">
    <property type="entry name" value="Velvet_dom_sf"/>
</dbReference>
<sequence length="765" mass="86378">MNKNNRTYSLEIVQQPQRARMCGFGDKDRRNITPAPVLKLVAKTKEGRIVTGDALCRQAFMVNADLWLEDEVTERNLVLISSIASTKSPTRAFTYMSEPHASVDHGDHGGERGYVTDPTPIQFAPPRTSVITFPYQNHGSWAQREYNSQQYPIKIEPDQQVDRGGRRYEGSGRGPIDEYEFYHYGEPSDWENLSTPNLVGQTTVGGQSAPDLDGRTTHIWFAFNMLSIRTEGVFKLRFTLCDVMQMKGPPSTMDTKDATNVTSGKNEREEDSFSDDDVAVHSLRFKRKKIDAKEAAQGQAGGVSVNGTAGTVPGAGAGAGGKGSGLYLDTIRRYMLDFDFEKVCSVSLSNLNVYACLVCGKYFQGRGTTSHAYFHSLHENHHVYINLNTLKIYILPDSYEVTDSSLDDIKYVLDPRFTHAQVKALDKNSTQSFDLNRKPYIPGFIGLNNIKANDYVNVVIQVLAHIPHIRDFFMLQKFDDKSELVKRFGTLVRKIWNPSAFKGQVSPHELLQEISNASNRQFKLTEQSDPLAFLSWFLNTLHKDLGGTRKKDSSIIYSSFQGELSIETQPIDPKAVKGADLMFNSDNAITKTKSPFLFLALELPPPPLFHDELEKNIIPQIPLTTILSKYDGKTLQESVADLKKFQITRLPNYIILHIKRFSKNSFAKEKNPTIVTFPIKNLSMAEFVANPEKEKVLGLQYDLLANITHEGDPSVPGTTSYKVHLQHRAKEQWYQIQDLFVEEINAQMIFLSESYIQVWERKTPN</sequence>
<dbReference type="InterPro" id="IPR013083">
    <property type="entry name" value="Znf_RING/FYVE/PHD"/>
</dbReference>
<dbReference type="InterPro" id="IPR028889">
    <property type="entry name" value="USP"/>
</dbReference>
<dbReference type="GO" id="GO:0016579">
    <property type="term" value="P:protein deubiquitination"/>
    <property type="evidence" value="ECO:0007669"/>
    <property type="project" value="InterPro"/>
</dbReference>
<evidence type="ECO:0000256" key="11">
    <source>
        <dbReference type="SAM" id="MobiDB-lite"/>
    </source>
</evidence>
<evidence type="ECO:0000256" key="9">
    <source>
        <dbReference type="ARBA" id="ARBA00023242"/>
    </source>
</evidence>
<dbReference type="Proteomes" id="UP000748756">
    <property type="component" value="Unassembled WGS sequence"/>
</dbReference>
<evidence type="ECO:0000256" key="8">
    <source>
        <dbReference type="ARBA" id="ARBA00023187"/>
    </source>
</evidence>
<accession>A0A9P5S0F0</accession>
<dbReference type="InterPro" id="IPR038765">
    <property type="entry name" value="Papain-like_cys_pep_sf"/>
</dbReference>